<dbReference type="Pfam" id="PF07085">
    <property type="entry name" value="DRTGG"/>
    <property type="match status" value="1"/>
</dbReference>
<dbReference type="Proteomes" id="UP000256329">
    <property type="component" value="Unassembled WGS sequence"/>
</dbReference>
<dbReference type="Gene3D" id="3.40.1390.20">
    <property type="entry name" value="HprK N-terminal domain-like"/>
    <property type="match status" value="1"/>
</dbReference>
<dbReference type="CDD" id="cd03109">
    <property type="entry name" value="DTBS"/>
    <property type="match status" value="1"/>
</dbReference>
<dbReference type="InterPro" id="IPR050500">
    <property type="entry name" value="Phos_Acetyltrans/Butyryltrans"/>
</dbReference>
<dbReference type="Pfam" id="PF13500">
    <property type="entry name" value="AAA_26"/>
    <property type="match status" value="1"/>
</dbReference>
<reference evidence="2 3" key="1">
    <citation type="submission" date="2018-08" db="EMBL/GenBank/DDBJ databases">
        <title>Form III RuBisCO-mediated autotrophy in Thermodesulfobium bacteria.</title>
        <authorList>
            <person name="Toshchakov S.V."/>
            <person name="Kublanov I.V."/>
            <person name="Frolov E."/>
            <person name="Bonch-Osmolovskaya E.A."/>
            <person name="Tourova T.P."/>
            <person name="Chernych N.A."/>
            <person name="Lebedinsky A.V."/>
        </authorList>
    </citation>
    <scope>NUCLEOTIDE SEQUENCE [LARGE SCALE GENOMIC DNA]</scope>
    <source>
        <strain evidence="2 3">SR</strain>
    </source>
</reference>
<dbReference type="SUPFAM" id="SSF52540">
    <property type="entry name" value="P-loop containing nucleoside triphosphate hydrolases"/>
    <property type="match status" value="1"/>
</dbReference>
<sequence>MGKLYFVGAAGSGKTAVALGLALHLRDRGVAVRYFKPVGNPPGAAGTGGDRDASLMQAVLALPFSPEELAPLTLGNYYLSTYRDHQACRRLVEAAYAKVSDGAEALLIDGAARPWAMAALGLDAFSLAREWKATLVYVLRPVSDRSLDEALFLAGCAREMGVKVAGVIFNDVPRVLLAKADGLYREILADRGLETLGVIPHQVELSAPTVAEFYEVLGGEILTGEDKLGNVVEDVLVGAMTLESALAYFRRSANKVVITGGDRTEIALAALETDIAALILTGGIYPDMKVIVRAAEKGVPVILVHHDTYTVINRLAEVSRVIRPGDERAISLAKEVVAAHCALDRLVSLAIEAHEA</sequence>
<proteinExistence type="predicted"/>
<dbReference type="InterPro" id="IPR027417">
    <property type="entry name" value="P-loop_NTPase"/>
</dbReference>
<dbReference type="AlphaFoldDB" id="A0A3D8P4Z1"/>
<dbReference type="InterPro" id="IPR028979">
    <property type="entry name" value="Ser_kin/Pase_Hpr-like_N_sf"/>
</dbReference>
<dbReference type="SUPFAM" id="SSF75138">
    <property type="entry name" value="HprK N-terminal domain-like"/>
    <property type="match status" value="1"/>
</dbReference>
<dbReference type="EMBL" id="QSLN01000006">
    <property type="protein sequence ID" value="RDV83202.1"/>
    <property type="molecule type" value="Genomic_DNA"/>
</dbReference>
<dbReference type="PANTHER" id="PTHR43356:SF2">
    <property type="entry name" value="PHOSPHATE ACETYLTRANSFERASE"/>
    <property type="match status" value="1"/>
</dbReference>
<accession>A0A3D8P4Z1</accession>
<organism evidence="2 3">
    <name type="scientific">Ammonifex thiophilus</name>
    <dbReference type="NCBI Taxonomy" id="444093"/>
    <lineage>
        <taxon>Bacteria</taxon>
        <taxon>Bacillati</taxon>
        <taxon>Bacillota</taxon>
        <taxon>Clostridia</taxon>
        <taxon>Thermoanaerobacterales</taxon>
        <taxon>Thermoanaerobacteraceae</taxon>
        <taxon>Ammonifex</taxon>
    </lineage>
</organism>
<evidence type="ECO:0000313" key="3">
    <source>
        <dbReference type="Proteomes" id="UP000256329"/>
    </source>
</evidence>
<dbReference type="PANTHER" id="PTHR43356">
    <property type="entry name" value="PHOSPHATE ACETYLTRANSFERASE"/>
    <property type="match status" value="1"/>
</dbReference>
<evidence type="ECO:0000313" key="2">
    <source>
        <dbReference type="EMBL" id="RDV83202.1"/>
    </source>
</evidence>
<gene>
    <name evidence="2" type="ORF">DXX99_05650</name>
</gene>
<feature type="domain" description="DRTGG" evidence="1">
    <location>
        <begin position="214"/>
        <end position="317"/>
    </location>
</feature>
<comment type="caution">
    <text evidence="2">The sequence shown here is derived from an EMBL/GenBank/DDBJ whole genome shotgun (WGS) entry which is preliminary data.</text>
</comment>
<dbReference type="InterPro" id="IPR010766">
    <property type="entry name" value="DRTGG"/>
</dbReference>
<protein>
    <recommendedName>
        <fullName evidence="1">DRTGG domain-containing protein</fullName>
    </recommendedName>
</protein>
<keyword evidence="3" id="KW-1185">Reference proteome</keyword>
<dbReference type="RefSeq" id="WP_115792531.1">
    <property type="nucleotide sequence ID" value="NZ_QSLN01000006.1"/>
</dbReference>
<evidence type="ECO:0000259" key="1">
    <source>
        <dbReference type="Pfam" id="PF07085"/>
    </source>
</evidence>
<name>A0A3D8P4Z1_9THEO</name>
<dbReference type="OrthoDB" id="9769095at2"/>
<dbReference type="Gene3D" id="3.40.50.300">
    <property type="entry name" value="P-loop containing nucleotide triphosphate hydrolases"/>
    <property type="match status" value="1"/>
</dbReference>